<keyword evidence="1" id="KW-0732">Signal</keyword>
<feature type="signal peptide" evidence="1">
    <location>
        <begin position="1"/>
        <end position="26"/>
    </location>
</feature>
<reference evidence="2" key="2">
    <citation type="submission" date="2023-07" db="EMBL/GenBank/DDBJ databases">
        <authorList>
            <person name="Shen H."/>
        </authorList>
    </citation>
    <scope>NUCLEOTIDE SEQUENCE</scope>
    <source>
        <strain evidence="2">TNR-22</strain>
    </source>
</reference>
<feature type="chain" id="PRO_5045919284" evidence="1">
    <location>
        <begin position="27"/>
        <end position="112"/>
    </location>
</feature>
<reference evidence="2" key="1">
    <citation type="journal article" date="2015" name="Int. J. Syst. Evol. Microbiol.">
        <title>Rhizobium alvei sp. nov., isolated from a freshwater river.</title>
        <authorList>
            <person name="Sheu S.Y."/>
            <person name="Huang H.W."/>
            <person name="Young C.C."/>
            <person name="Chen W.M."/>
        </authorList>
    </citation>
    <scope>NUCLEOTIDE SEQUENCE</scope>
    <source>
        <strain evidence="2">TNR-22</strain>
    </source>
</reference>
<comment type="caution">
    <text evidence="2">The sequence shown here is derived from an EMBL/GenBank/DDBJ whole genome shotgun (WGS) entry which is preliminary data.</text>
</comment>
<protein>
    <submittedName>
        <fullName evidence="2">Uncharacterized protein</fullName>
    </submittedName>
</protein>
<evidence type="ECO:0000313" key="3">
    <source>
        <dbReference type="Proteomes" id="UP001174932"/>
    </source>
</evidence>
<sequence>MKTKQILLIALALVAPASLLPQTAAADQIDFRKVVRPKDPFKDLPGVKAPIDNDDRYNADCTTHIRRLQWGDPPRGRMPVRIYRCADGPVTFESTRPPMQYDWRVYKKRRGD</sequence>
<proteinExistence type="predicted"/>
<accession>A0ABT8YG49</accession>
<organism evidence="2 3">
    <name type="scientific">Rhizobium alvei</name>
    <dbReference type="NCBI Taxonomy" id="1132659"/>
    <lineage>
        <taxon>Bacteria</taxon>
        <taxon>Pseudomonadati</taxon>
        <taxon>Pseudomonadota</taxon>
        <taxon>Alphaproteobacteria</taxon>
        <taxon>Hyphomicrobiales</taxon>
        <taxon>Rhizobiaceae</taxon>
        <taxon>Rhizobium/Agrobacterium group</taxon>
        <taxon>Rhizobium</taxon>
    </lineage>
</organism>
<dbReference type="Proteomes" id="UP001174932">
    <property type="component" value="Unassembled WGS sequence"/>
</dbReference>
<evidence type="ECO:0000313" key="2">
    <source>
        <dbReference type="EMBL" id="MDO6962333.1"/>
    </source>
</evidence>
<dbReference type="EMBL" id="JAUOZU010000001">
    <property type="protein sequence ID" value="MDO6962333.1"/>
    <property type="molecule type" value="Genomic_DNA"/>
</dbReference>
<evidence type="ECO:0000256" key="1">
    <source>
        <dbReference type="SAM" id="SignalP"/>
    </source>
</evidence>
<gene>
    <name evidence="2" type="ORF">Q4481_00100</name>
</gene>
<name>A0ABT8YG49_9HYPH</name>
<dbReference type="RefSeq" id="WP_304374115.1">
    <property type="nucleotide sequence ID" value="NZ_JAUOZU010000001.1"/>
</dbReference>
<keyword evidence="3" id="KW-1185">Reference proteome</keyword>